<evidence type="ECO:0000313" key="2">
    <source>
        <dbReference type="EMBL" id="SFA91550.1"/>
    </source>
</evidence>
<reference evidence="2 3" key="1">
    <citation type="submission" date="2016-10" db="EMBL/GenBank/DDBJ databases">
        <authorList>
            <person name="de Groot N.N."/>
        </authorList>
    </citation>
    <scope>NUCLEOTIDE SEQUENCE [LARGE SCALE GENOMIC DNA]</scope>
    <source>
        <strain evidence="2 3">DSM 12271</strain>
    </source>
</reference>
<dbReference type="GO" id="GO:0005886">
    <property type="term" value="C:plasma membrane"/>
    <property type="evidence" value="ECO:0007669"/>
    <property type="project" value="UniProtKB-SubCell"/>
</dbReference>
<accession>A0A1I0WTS6</accession>
<organism evidence="2 3">
    <name type="scientific">Clostridium frigidicarnis</name>
    <dbReference type="NCBI Taxonomy" id="84698"/>
    <lineage>
        <taxon>Bacteria</taxon>
        <taxon>Bacillati</taxon>
        <taxon>Bacillota</taxon>
        <taxon>Clostridia</taxon>
        <taxon>Eubacteriales</taxon>
        <taxon>Clostridiaceae</taxon>
        <taxon>Clostridium</taxon>
    </lineage>
</organism>
<dbReference type="STRING" id="84698.SAMN04488528_100621"/>
<dbReference type="PANTHER" id="PTHR37305:SF1">
    <property type="entry name" value="MEMBRANE PROTEIN"/>
    <property type="match status" value="1"/>
</dbReference>
<feature type="transmembrane region" description="Helical" evidence="1">
    <location>
        <begin position="240"/>
        <end position="260"/>
    </location>
</feature>
<feature type="transmembrane region" description="Helical" evidence="1">
    <location>
        <begin position="159"/>
        <end position="184"/>
    </location>
</feature>
<proteinExistence type="predicted"/>
<evidence type="ECO:0000313" key="3">
    <source>
        <dbReference type="Proteomes" id="UP000198619"/>
    </source>
</evidence>
<feature type="transmembrane region" description="Helical" evidence="1">
    <location>
        <begin position="119"/>
        <end position="147"/>
    </location>
</feature>
<keyword evidence="1" id="KW-0812">Transmembrane</keyword>
<keyword evidence="3" id="KW-1185">Reference proteome</keyword>
<feature type="transmembrane region" description="Helical" evidence="1">
    <location>
        <begin position="191"/>
        <end position="210"/>
    </location>
</feature>
<dbReference type="AlphaFoldDB" id="A0A1I0WTS6"/>
<dbReference type="RefSeq" id="WP_177199313.1">
    <property type="nucleotide sequence ID" value="NZ_FOKI01000006.1"/>
</dbReference>
<protein>
    <submittedName>
        <fullName evidence="2">ABC-2 type transport system permease protein</fullName>
    </submittedName>
</protein>
<name>A0A1I0WTS6_9CLOT</name>
<dbReference type="PANTHER" id="PTHR37305">
    <property type="entry name" value="INTEGRAL MEMBRANE PROTEIN-RELATED"/>
    <property type="match status" value="1"/>
</dbReference>
<dbReference type="GO" id="GO:0140359">
    <property type="term" value="F:ABC-type transporter activity"/>
    <property type="evidence" value="ECO:0007669"/>
    <property type="project" value="InterPro"/>
</dbReference>
<keyword evidence="1" id="KW-1133">Transmembrane helix</keyword>
<gene>
    <name evidence="2" type="ORF">SAMN04488528_100621</name>
</gene>
<dbReference type="EMBL" id="FOKI01000006">
    <property type="protein sequence ID" value="SFA91550.1"/>
    <property type="molecule type" value="Genomic_DNA"/>
</dbReference>
<dbReference type="Pfam" id="PF12679">
    <property type="entry name" value="ABC2_membrane_2"/>
    <property type="match status" value="1"/>
</dbReference>
<sequence length="265" mass="29474">MVAIIKRELKANIKGLILWTIIISLVVIMMIGSFEAMKNDMEAMNELMKSLPQTLLKAFGMESLDMNTIEGFYASKGHLTTALVGTIYAVYLSSSLLVKEEDQKTSEYLLSKPISRKEVYLSKAISFFIIITLFDIIISGVMALGIYSFANNSVDGKVVLLLGISPYILHLTFGYLCYFLSVFFKKLRSSLGMALGIVFLSYILSVLGNITDSLSFLKDVSFFSYIDINSVVIDKSIGSGHLIVMAITLIISLILGKIIYERKDF</sequence>
<feature type="transmembrane region" description="Helical" evidence="1">
    <location>
        <begin position="16"/>
        <end position="34"/>
    </location>
</feature>
<feature type="transmembrane region" description="Helical" evidence="1">
    <location>
        <begin position="79"/>
        <end position="98"/>
    </location>
</feature>
<dbReference type="Proteomes" id="UP000198619">
    <property type="component" value="Unassembled WGS sequence"/>
</dbReference>
<evidence type="ECO:0000256" key="1">
    <source>
        <dbReference type="SAM" id="Phobius"/>
    </source>
</evidence>
<keyword evidence="1" id="KW-0472">Membrane</keyword>